<reference evidence="2" key="1">
    <citation type="submission" date="2017-07" db="EMBL/GenBank/DDBJ databases">
        <title>Taro Niue Genome Assembly and Annotation.</title>
        <authorList>
            <person name="Atibalentja N."/>
            <person name="Keating K."/>
            <person name="Fields C.J."/>
        </authorList>
    </citation>
    <scope>NUCLEOTIDE SEQUENCE</scope>
    <source>
        <strain evidence="2">Niue_2</strain>
        <tissue evidence="2">Leaf</tissue>
    </source>
</reference>
<dbReference type="EMBL" id="NMUH01018804">
    <property type="protein sequence ID" value="MQM23951.1"/>
    <property type="molecule type" value="Genomic_DNA"/>
</dbReference>
<evidence type="ECO:0000313" key="3">
    <source>
        <dbReference type="Proteomes" id="UP000652761"/>
    </source>
</evidence>
<feature type="transmembrane region" description="Helical" evidence="1">
    <location>
        <begin position="66"/>
        <end position="85"/>
    </location>
</feature>
<proteinExistence type="predicted"/>
<evidence type="ECO:0000256" key="1">
    <source>
        <dbReference type="SAM" id="Phobius"/>
    </source>
</evidence>
<keyword evidence="1" id="KW-1133">Transmembrane helix</keyword>
<feature type="transmembrane region" description="Helical" evidence="1">
    <location>
        <begin position="271"/>
        <end position="292"/>
    </location>
</feature>
<dbReference type="Proteomes" id="UP000652761">
    <property type="component" value="Unassembled WGS sequence"/>
</dbReference>
<organism evidence="2 3">
    <name type="scientific">Colocasia esculenta</name>
    <name type="common">Wild taro</name>
    <name type="synonym">Arum esculentum</name>
    <dbReference type="NCBI Taxonomy" id="4460"/>
    <lineage>
        <taxon>Eukaryota</taxon>
        <taxon>Viridiplantae</taxon>
        <taxon>Streptophyta</taxon>
        <taxon>Embryophyta</taxon>
        <taxon>Tracheophyta</taxon>
        <taxon>Spermatophyta</taxon>
        <taxon>Magnoliopsida</taxon>
        <taxon>Liliopsida</taxon>
        <taxon>Araceae</taxon>
        <taxon>Aroideae</taxon>
        <taxon>Colocasieae</taxon>
        <taxon>Colocasia</taxon>
    </lineage>
</organism>
<accession>A0A843XY87</accession>
<gene>
    <name evidence="2" type="ORF">Taro_057020</name>
</gene>
<feature type="transmembrane region" description="Helical" evidence="1">
    <location>
        <begin position="229"/>
        <end position="251"/>
    </location>
</feature>
<comment type="caution">
    <text evidence="2">The sequence shown here is derived from an EMBL/GenBank/DDBJ whole genome shotgun (WGS) entry which is preliminary data.</text>
</comment>
<feature type="transmembrane region" description="Helical" evidence="1">
    <location>
        <begin position="157"/>
        <end position="182"/>
    </location>
</feature>
<dbReference type="AlphaFoldDB" id="A0A843XY87"/>
<name>A0A843XY87_COLES</name>
<feature type="transmembrane region" description="Helical" evidence="1">
    <location>
        <begin position="106"/>
        <end position="125"/>
    </location>
</feature>
<feature type="transmembrane region" description="Helical" evidence="1">
    <location>
        <begin position="131"/>
        <end position="150"/>
    </location>
</feature>
<sequence length="416" mass="44452">VASFPTGSECVAVVAECTCFEHGCCFARAVVGFVVSLHVRVGVSRRLREPTCSVAFTGAELWSAELVEGVLALFAIPFLWVDIFARAKQMLCVLPEFFSVGSSRGLFVVVLFEVSVVWLVAVALPSRLRCIAWLPCILVRFPELLVVVLVRVALRTILAFYLGAVGQGVVPLTECLAVVLASLIGRLASFSRALRALLDGGLVAPLMCVVSLWCDRAVCLVFSVRRHRVCFCLACLCKYHFSACFACASAVLGRHLSSFESLPVGLESSQATGVVAYCTLSVHFVCGEVMVLTTWKSCVGMKATCQLSRSPESPACVTHGLEAVCLSASLSELVGRRQLACCVLIRNAMPSLSRLQFGGLKPGKRLFLLFSFLSSSLLLSEVGKLLPALSGGLGVVESLASSWRSVVERGGAAEAS</sequence>
<evidence type="ECO:0000313" key="2">
    <source>
        <dbReference type="EMBL" id="MQM23951.1"/>
    </source>
</evidence>
<feature type="transmembrane region" description="Helical" evidence="1">
    <location>
        <begin position="202"/>
        <end position="222"/>
    </location>
</feature>
<feature type="non-terminal residue" evidence="2">
    <location>
        <position position="416"/>
    </location>
</feature>
<keyword evidence="1" id="KW-0812">Transmembrane</keyword>
<keyword evidence="1" id="KW-0472">Membrane</keyword>
<keyword evidence="3" id="KW-1185">Reference proteome</keyword>
<protein>
    <submittedName>
        <fullName evidence="2">Uncharacterized protein</fullName>
    </submittedName>
</protein>